<evidence type="ECO:0000259" key="2">
    <source>
        <dbReference type="Pfam" id="PF15608"/>
    </source>
</evidence>
<protein>
    <submittedName>
        <fullName evidence="3">Uncharacterized protein</fullName>
    </submittedName>
</protein>
<dbReference type="RefSeq" id="WP_085071731.1">
    <property type="nucleotide sequence ID" value="NZ_CP019706.1"/>
</dbReference>
<dbReference type="InterPro" id="IPR011215">
    <property type="entry name" value="StiP_N"/>
</dbReference>
<dbReference type="EMBL" id="CP019706">
    <property type="protein sequence ID" value="ARJ43679.1"/>
    <property type="molecule type" value="Genomic_DNA"/>
</dbReference>
<sequence>MTSKTLKPFHGSYLPSDIQFLLEPVEIEMTSVEEKERLIQSGQKHYSDMLSQEPAPTPAHLELFGKALDVGAARMAREVIALAKGLTEQIQARPVILVSLVRAGVPLGVMLQRAITDMGHLSFHYGISIIRDRGIDTEALAVIESRHGTDGIIFVDGWTGKGTITGQLTESLKNRPGYPKMPRLAVLADPAGCAWIAASDNDWLIPFGIMGAPVSGMVSRSIWTETGFHGCVFCEHLREFECSTLLVDTVDQFRKQIDAGTVPAALPFSTQCQNQSSISQKVIHKLAEKFHITNINRIKPGIAEATRAVLRRVPDHVLVSNKADHDVSLLVYLAEQKGITVEEVGDTIGFYRAVTIIKKVA</sequence>
<dbReference type="Proteomes" id="UP000192900">
    <property type="component" value="Chromosome"/>
</dbReference>
<dbReference type="AlphaFoldDB" id="A0A1W6B9E2"/>
<proteinExistence type="predicted"/>
<name>A0A1W6B9E2_9GAMM</name>
<feature type="domain" description="Cysteine protease StiP N-terminal" evidence="1">
    <location>
        <begin position="11"/>
        <end position="250"/>
    </location>
</feature>
<dbReference type="STRING" id="1891675.B1H58_17600"/>
<dbReference type="OrthoDB" id="1663315at2"/>
<evidence type="ECO:0000259" key="1">
    <source>
        <dbReference type="Pfam" id="PF11202"/>
    </source>
</evidence>
<organism evidence="3 4">
    <name type="scientific">Pantoea alhagi</name>
    <dbReference type="NCBI Taxonomy" id="1891675"/>
    <lineage>
        <taxon>Bacteria</taxon>
        <taxon>Pseudomonadati</taxon>
        <taxon>Pseudomonadota</taxon>
        <taxon>Gammaproteobacteria</taxon>
        <taxon>Enterobacterales</taxon>
        <taxon>Erwiniaceae</taxon>
        <taxon>Pantoea</taxon>
    </lineage>
</organism>
<dbReference type="Pfam" id="PF11202">
    <property type="entry name" value="StiP"/>
    <property type="match status" value="1"/>
</dbReference>
<dbReference type="PIRSF" id="PIRSF020979">
    <property type="entry name" value="UCP020979"/>
    <property type="match status" value="1"/>
</dbReference>
<evidence type="ECO:0000313" key="4">
    <source>
        <dbReference type="Proteomes" id="UP000192900"/>
    </source>
</evidence>
<reference evidence="3 4" key="1">
    <citation type="submission" date="2017-02" db="EMBL/GenBank/DDBJ databases">
        <title>Complete genome sequence of the drought resistance-promoting endophyte Pantoea alhagi LTYR-11Z.</title>
        <authorList>
            <person name="Zhang L."/>
        </authorList>
    </citation>
    <scope>NUCLEOTIDE SEQUENCE [LARGE SCALE GENOMIC DNA]</scope>
    <source>
        <strain evidence="3 4">LTYR-11Z</strain>
    </source>
</reference>
<gene>
    <name evidence="3" type="ORF">B1H58_17600</name>
</gene>
<keyword evidence="4" id="KW-1185">Reference proteome</keyword>
<evidence type="ECO:0000313" key="3">
    <source>
        <dbReference type="EMBL" id="ARJ43679.1"/>
    </source>
</evidence>
<dbReference type="InterPro" id="IPR048336">
    <property type="entry name" value="StiP-like"/>
</dbReference>
<accession>A0A1W6B9E2</accession>
<dbReference type="InterPro" id="IPR028157">
    <property type="entry name" value="PELOTA_dom"/>
</dbReference>
<feature type="domain" description="PELOTA RNA-binding" evidence="2">
    <location>
        <begin position="279"/>
        <end position="359"/>
    </location>
</feature>
<dbReference type="Pfam" id="PF15608">
    <property type="entry name" value="PELOTA_1"/>
    <property type="match status" value="1"/>
</dbReference>
<dbReference type="KEGG" id="palh:B1H58_17600"/>